<sequence>MILSTFSTRRDTGRTILGDFPTKKFKWMLLILNYMSAEVVNDPRRGAYVSSFPKFGETNTMAALNYDALLLHLVKLKNPNVPVTRTDVYVVLHTNSDGTCPTQEHSDQVESIKEIVASNPASTMLDLDHDPVAQVLGRDTKGRFRGLGAGVSRRGLDASAPAKNQLKMQKEMTSTLIGEVQDLKLLCGELQKDVAMMKSGQGSNVPFSPCSGSSQREHVANGRAIIGEEVGGEVIETYDVILDSVLVPHAQSTNRATLGEEEIGSIVDWPKALTVFDH</sequence>
<dbReference type="InterPro" id="IPR004252">
    <property type="entry name" value="Probable_transposase_24"/>
</dbReference>
<accession>A0A835HD79</accession>
<dbReference type="EMBL" id="JADFTS010000007">
    <property type="protein sequence ID" value="KAF9596117.1"/>
    <property type="molecule type" value="Genomic_DNA"/>
</dbReference>
<reference evidence="1 2" key="1">
    <citation type="submission" date="2020-10" db="EMBL/GenBank/DDBJ databases">
        <title>The Coptis chinensis genome and diversification of protoberbering-type alkaloids.</title>
        <authorList>
            <person name="Wang B."/>
            <person name="Shu S."/>
            <person name="Song C."/>
            <person name="Liu Y."/>
        </authorList>
    </citation>
    <scope>NUCLEOTIDE SEQUENCE [LARGE SCALE GENOMIC DNA]</scope>
    <source>
        <strain evidence="1">HL-2020</strain>
        <tissue evidence="1">Leaf</tissue>
    </source>
</reference>
<dbReference type="AlphaFoldDB" id="A0A835HD79"/>
<evidence type="ECO:0000313" key="1">
    <source>
        <dbReference type="EMBL" id="KAF9596117.1"/>
    </source>
</evidence>
<dbReference type="Proteomes" id="UP000631114">
    <property type="component" value="Unassembled WGS sequence"/>
</dbReference>
<name>A0A835HD79_9MAGN</name>
<evidence type="ECO:0000313" key="2">
    <source>
        <dbReference type="Proteomes" id="UP000631114"/>
    </source>
</evidence>
<gene>
    <name evidence="1" type="ORF">IFM89_007170</name>
</gene>
<evidence type="ECO:0008006" key="3">
    <source>
        <dbReference type="Google" id="ProtNLM"/>
    </source>
</evidence>
<proteinExistence type="predicted"/>
<dbReference type="Pfam" id="PF03004">
    <property type="entry name" value="Transposase_24"/>
    <property type="match status" value="1"/>
</dbReference>
<comment type="caution">
    <text evidence="1">The sequence shown here is derived from an EMBL/GenBank/DDBJ whole genome shotgun (WGS) entry which is preliminary data.</text>
</comment>
<protein>
    <recommendedName>
        <fullName evidence="3">Transposase</fullName>
    </recommendedName>
</protein>
<organism evidence="1 2">
    <name type="scientific">Coptis chinensis</name>
    <dbReference type="NCBI Taxonomy" id="261450"/>
    <lineage>
        <taxon>Eukaryota</taxon>
        <taxon>Viridiplantae</taxon>
        <taxon>Streptophyta</taxon>
        <taxon>Embryophyta</taxon>
        <taxon>Tracheophyta</taxon>
        <taxon>Spermatophyta</taxon>
        <taxon>Magnoliopsida</taxon>
        <taxon>Ranunculales</taxon>
        <taxon>Ranunculaceae</taxon>
        <taxon>Coptidoideae</taxon>
        <taxon>Coptis</taxon>
    </lineage>
</organism>
<keyword evidence="2" id="KW-1185">Reference proteome</keyword>